<dbReference type="PATRIC" id="fig|242163.4.peg.2560"/>
<dbReference type="OrthoDB" id="9791543at2"/>
<feature type="domain" description="KfrB" evidence="4">
    <location>
        <begin position="237"/>
        <end position="289"/>
    </location>
</feature>
<keyword evidence="1" id="KW-0547">Nucleotide-binding</keyword>
<dbReference type="PANTHER" id="PTHR39206:SF1">
    <property type="entry name" value="SLL8004 PROTEIN"/>
    <property type="match status" value="1"/>
</dbReference>
<name>A0A0L0MJ01_9BURK</name>
<dbReference type="RefSeq" id="WP_050451627.1">
    <property type="nucleotide sequence ID" value="NZ_LFJJ01000002.1"/>
</dbReference>
<evidence type="ECO:0000256" key="1">
    <source>
        <dbReference type="ARBA" id="ARBA00022741"/>
    </source>
</evidence>
<protein>
    <submittedName>
        <fullName evidence="5">Uncharacterized protein</fullName>
    </submittedName>
</protein>
<dbReference type="AlphaFoldDB" id="A0A0L0MJ01"/>
<comment type="caution">
    <text evidence="5">The sequence shown here is derived from an EMBL/GenBank/DDBJ whole genome shotgun (WGS) entry which is preliminary data.</text>
</comment>
<evidence type="ECO:0000259" key="4">
    <source>
        <dbReference type="Pfam" id="PF18790"/>
    </source>
</evidence>
<organism evidence="5 6">
    <name type="scientific">Candidatus Burkholderia verschuerenii</name>
    <dbReference type="NCBI Taxonomy" id="242163"/>
    <lineage>
        <taxon>Bacteria</taxon>
        <taxon>Pseudomonadati</taxon>
        <taxon>Pseudomonadota</taxon>
        <taxon>Betaproteobacteria</taxon>
        <taxon>Burkholderiales</taxon>
        <taxon>Burkholderiaceae</taxon>
        <taxon>Burkholderia</taxon>
    </lineage>
</organism>
<dbReference type="Gene3D" id="3.40.50.300">
    <property type="entry name" value="P-loop containing nucleotide triphosphate hydrolases"/>
    <property type="match status" value="1"/>
</dbReference>
<proteinExistence type="predicted"/>
<evidence type="ECO:0000256" key="2">
    <source>
        <dbReference type="ARBA" id="ARBA00022840"/>
    </source>
</evidence>
<gene>
    <name evidence="5" type="ORF">BVER_01755c</name>
</gene>
<evidence type="ECO:0000313" key="5">
    <source>
        <dbReference type="EMBL" id="KND62295.1"/>
    </source>
</evidence>
<dbReference type="Pfam" id="PF18790">
    <property type="entry name" value="KfrB"/>
    <property type="match status" value="1"/>
</dbReference>
<dbReference type="GO" id="GO:0016301">
    <property type="term" value="F:kinase activity"/>
    <property type="evidence" value="ECO:0007669"/>
    <property type="project" value="InterPro"/>
</dbReference>
<keyword evidence="2" id="KW-0067">ATP-binding</keyword>
<dbReference type="InterPro" id="IPR040782">
    <property type="entry name" value="KfrB"/>
</dbReference>
<dbReference type="InterPro" id="IPR027417">
    <property type="entry name" value="P-loop_NTPase"/>
</dbReference>
<dbReference type="GO" id="GO:0005524">
    <property type="term" value="F:ATP binding"/>
    <property type="evidence" value="ECO:0007669"/>
    <property type="project" value="UniProtKB-KW"/>
</dbReference>
<dbReference type="EMBL" id="LFJJ01000002">
    <property type="protein sequence ID" value="KND62295.1"/>
    <property type="molecule type" value="Genomic_DNA"/>
</dbReference>
<dbReference type="SUPFAM" id="SSF52540">
    <property type="entry name" value="P-loop containing nucleoside triphosphate hydrolases"/>
    <property type="match status" value="1"/>
</dbReference>
<dbReference type="PANTHER" id="PTHR39206">
    <property type="entry name" value="SLL8004 PROTEIN"/>
    <property type="match status" value="1"/>
</dbReference>
<evidence type="ECO:0000259" key="3">
    <source>
        <dbReference type="Pfam" id="PF06414"/>
    </source>
</evidence>
<dbReference type="InterPro" id="IPR010488">
    <property type="entry name" value="Zeta_toxin_domain"/>
</dbReference>
<feature type="domain" description="Zeta toxin" evidence="3">
    <location>
        <begin position="8"/>
        <end position="156"/>
    </location>
</feature>
<sequence>MTITNEEEKGIPAVIIFAGPNGSGKSTITEAVVGDPDQFSGEYINADDIARSLQDQIPDYRERNLKAAQIAEERRLQALQDGRDFAFETVMSTPEKVALMTQARALGYRVSLFFVTTEDPEINVLRVAGRVADGGHAVEPDAIRRRYAAAMDLLPAAFEHADQATVLDNSEEPGNLRIVAIKADEDVEFPVEDAVLPWVAEKLTDPYMRRLASRKLLSAALSDGRPVRVAEAAHGKDYTGLVVRVTEHHALQDVAGELLLHDRQLTATTAYMVGREQTVSYRYEHGKIVPVDAVSPAARPQTPKQS</sequence>
<reference evidence="6" key="1">
    <citation type="submission" date="2015-06" db="EMBL/GenBank/DDBJ databases">
        <title>Comparative genomics of Burkholderia leaf nodule symbionts.</title>
        <authorList>
            <person name="Carlier A."/>
            <person name="Eberl L."/>
            <person name="Pinto-Carbo M."/>
        </authorList>
    </citation>
    <scope>NUCLEOTIDE SEQUENCE [LARGE SCALE GENOMIC DNA]</scope>
    <source>
        <strain evidence="6">UZHbot4</strain>
    </source>
</reference>
<dbReference type="Proteomes" id="UP000036959">
    <property type="component" value="Unassembled WGS sequence"/>
</dbReference>
<keyword evidence="6" id="KW-1185">Reference proteome</keyword>
<accession>A0A0L0MJ01</accession>
<evidence type="ECO:0000313" key="6">
    <source>
        <dbReference type="Proteomes" id="UP000036959"/>
    </source>
</evidence>
<dbReference type="Pfam" id="PF06414">
    <property type="entry name" value="Zeta_toxin"/>
    <property type="match status" value="1"/>
</dbReference>